<reference evidence="2" key="1">
    <citation type="journal article" date="2019" name="Int. J. Syst. Evol. Microbiol.">
        <title>The Global Catalogue of Microorganisms (GCM) 10K type strain sequencing project: providing services to taxonomists for standard genome sequencing and annotation.</title>
        <authorList>
            <consortium name="The Broad Institute Genomics Platform"/>
            <consortium name="The Broad Institute Genome Sequencing Center for Infectious Disease"/>
            <person name="Wu L."/>
            <person name="Ma J."/>
        </authorList>
    </citation>
    <scope>NUCLEOTIDE SEQUENCE [LARGE SCALE GENOMIC DNA]</scope>
    <source>
        <strain evidence="2">JCM 16601</strain>
    </source>
</reference>
<dbReference type="EMBL" id="BAAAZC010000009">
    <property type="protein sequence ID" value="GAA3967320.1"/>
    <property type="molecule type" value="Genomic_DNA"/>
</dbReference>
<dbReference type="Proteomes" id="UP001500742">
    <property type="component" value="Unassembled WGS sequence"/>
</dbReference>
<sequence length="118" mass="13024">MPSSTYYKDPIKNHITLKVGIAAYQAAFGADIKVGIGSIGGSFSFGVIPEGKWNALTAYALKVYDYRGNKEDKHTKDISNIASKPNMFGYSSAKSCLNTTYMEANQEMLFFIDESLMK</sequence>
<evidence type="ECO:0000313" key="1">
    <source>
        <dbReference type="EMBL" id="GAA3967320.1"/>
    </source>
</evidence>
<evidence type="ECO:0000313" key="2">
    <source>
        <dbReference type="Proteomes" id="UP001500742"/>
    </source>
</evidence>
<proteinExistence type="predicted"/>
<name>A0ABP7PKS7_9SPHI</name>
<gene>
    <name evidence="1" type="ORF">GCM10022210_15060</name>
</gene>
<organism evidence="1 2">
    <name type="scientific">Mucilaginibacter dorajii</name>
    <dbReference type="NCBI Taxonomy" id="692994"/>
    <lineage>
        <taxon>Bacteria</taxon>
        <taxon>Pseudomonadati</taxon>
        <taxon>Bacteroidota</taxon>
        <taxon>Sphingobacteriia</taxon>
        <taxon>Sphingobacteriales</taxon>
        <taxon>Sphingobacteriaceae</taxon>
        <taxon>Mucilaginibacter</taxon>
    </lineage>
</organism>
<protein>
    <submittedName>
        <fullName evidence="1">Uncharacterized protein</fullName>
    </submittedName>
</protein>
<keyword evidence="2" id="KW-1185">Reference proteome</keyword>
<accession>A0ABP7PKS7</accession>
<comment type="caution">
    <text evidence="1">The sequence shown here is derived from an EMBL/GenBank/DDBJ whole genome shotgun (WGS) entry which is preliminary data.</text>
</comment>